<evidence type="ECO:0000256" key="1">
    <source>
        <dbReference type="ARBA" id="ARBA00004123"/>
    </source>
</evidence>
<dbReference type="SUPFAM" id="SSF57667">
    <property type="entry name" value="beta-beta-alpha zinc fingers"/>
    <property type="match status" value="2"/>
</dbReference>
<dbReference type="Gene3D" id="3.30.160.60">
    <property type="entry name" value="Classic Zinc Finger"/>
    <property type="match status" value="3"/>
</dbReference>
<evidence type="ECO:0000256" key="6">
    <source>
        <dbReference type="ARBA" id="ARBA00023242"/>
    </source>
</evidence>
<evidence type="ECO:0000256" key="2">
    <source>
        <dbReference type="ARBA" id="ARBA00022723"/>
    </source>
</evidence>
<evidence type="ECO:0000256" key="3">
    <source>
        <dbReference type="ARBA" id="ARBA00022737"/>
    </source>
</evidence>
<accession>A0A3P8VAG0</accession>
<comment type="subcellular location">
    <subcellularLocation>
        <location evidence="1">Nucleus</location>
    </subcellularLocation>
</comment>
<feature type="region of interest" description="Disordered" evidence="8">
    <location>
        <begin position="231"/>
        <end position="265"/>
    </location>
</feature>
<name>A0A3P8VAG0_CYNSE</name>
<dbReference type="STRING" id="244447.ENSCSEP00000009430"/>
<dbReference type="GO" id="GO:0000981">
    <property type="term" value="F:DNA-binding transcription factor activity, RNA polymerase II-specific"/>
    <property type="evidence" value="ECO:0007669"/>
    <property type="project" value="TreeGrafter"/>
</dbReference>
<dbReference type="GO" id="GO:0008270">
    <property type="term" value="F:zinc ion binding"/>
    <property type="evidence" value="ECO:0007669"/>
    <property type="project" value="UniProtKB-KW"/>
</dbReference>
<dbReference type="PROSITE" id="PS00028">
    <property type="entry name" value="ZINC_FINGER_C2H2_1"/>
    <property type="match status" value="3"/>
</dbReference>
<keyword evidence="2" id="KW-0479">Metal-binding</keyword>
<evidence type="ECO:0000313" key="10">
    <source>
        <dbReference type="Ensembl" id="ENSCSEP00000009430.1"/>
    </source>
</evidence>
<dbReference type="GeneID" id="103391924"/>
<feature type="compositionally biased region" description="Pro residues" evidence="8">
    <location>
        <begin position="238"/>
        <end position="251"/>
    </location>
</feature>
<evidence type="ECO:0000313" key="11">
    <source>
        <dbReference type="Proteomes" id="UP000265120"/>
    </source>
</evidence>
<dbReference type="InterPro" id="IPR036236">
    <property type="entry name" value="Znf_C2H2_sf"/>
</dbReference>
<reference evidence="10" key="2">
    <citation type="submission" date="2025-08" db="UniProtKB">
        <authorList>
            <consortium name="Ensembl"/>
        </authorList>
    </citation>
    <scope>IDENTIFICATION</scope>
</reference>
<reference evidence="10" key="3">
    <citation type="submission" date="2025-09" db="UniProtKB">
        <authorList>
            <consortium name="Ensembl"/>
        </authorList>
    </citation>
    <scope>IDENTIFICATION</scope>
</reference>
<dbReference type="KEGG" id="csem:103391924"/>
<dbReference type="GO" id="GO:0000978">
    <property type="term" value="F:RNA polymerase II cis-regulatory region sequence-specific DNA binding"/>
    <property type="evidence" value="ECO:0007669"/>
    <property type="project" value="TreeGrafter"/>
</dbReference>
<evidence type="ECO:0000256" key="4">
    <source>
        <dbReference type="ARBA" id="ARBA00022771"/>
    </source>
</evidence>
<protein>
    <submittedName>
        <fullName evidence="10">KLF transcription factor 5</fullName>
    </submittedName>
</protein>
<dbReference type="Pfam" id="PF00096">
    <property type="entry name" value="zf-C2H2"/>
    <property type="match status" value="3"/>
</dbReference>
<dbReference type="PROSITE" id="PS50157">
    <property type="entry name" value="ZINC_FINGER_C2H2_2"/>
    <property type="match status" value="3"/>
</dbReference>
<dbReference type="RefSeq" id="XP_008326609.1">
    <property type="nucleotide sequence ID" value="XM_008328387.2"/>
</dbReference>
<feature type="domain" description="C2H2-type" evidence="9">
    <location>
        <begin position="385"/>
        <end position="414"/>
    </location>
</feature>
<reference evidence="10 11" key="1">
    <citation type="journal article" date="2014" name="Nat. Genet.">
        <title>Whole-genome sequence of a flatfish provides insights into ZW sex chromosome evolution and adaptation to a benthic lifestyle.</title>
        <authorList>
            <person name="Chen S."/>
            <person name="Zhang G."/>
            <person name="Shao C."/>
            <person name="Huang Q."/>
            <person name="Liu G."/>
            <person name="Zhang P."/>
            <person name="Song W."/>
            <person name="An N."/>
            <person name="Chalopin D."/>
            <person name="Volff J.N."/>
            <person name="Hong Y."/>
            <person name="Li Q."/>
            <person name="Sha Z."/>
            <person name="Zhou H."/>
            <person name="Xie M."/>
            <person name="Yu Q."/>
            <person name="Liu Y."/>
            <person name="Xiang H."/>
            <person name="Wang N."/>
            <person name="Wu K."/>
            <person name="Yang C."/>
            <person name="Zhou Q."/>
            <person name="Liao X."/>
            <person name="Yang L."/>
            <person name="Hu Q."/>
            <person name="Zhang J."/>
            <person name="Meng L."/>
            <person name="Jin L."/>
            <person name="Tian Y."/>
            <person name="Lian J."/>
            <person name="Yang J."/>
            <person name="Miao G."/>
            <person name="Liu S."/>
            <person name="Liang Z."/>
            <person name="Yan F."/>
            <person name="Li Y."/>
            <person name="Sun B."/>
            <person name="Zhang H."/>
            <person name="Zhang J."/>
            <person name="Zhu Y."/>
            <person name="Du M."/>
            <person name="Zhao Y."/>
            <person name="Schartl M."/>
            <person name="Tang Q."/>
            <person name="Wang J."/>
        </authorList>
    </citation>
    <scope>NUCLEOTIDE SEQUENCE</scope>
</reference>
<evidence type="ECO:0000259" key="9">
    <source>
        <dbReference type="PROSITE" id="PS50157"/>
    </source>
</evidence>
<dbReference type="FunCoup" id="A0A3P8VAG0">
    <property type="interactions" value="14"/>
</dbReference>
<dbReference type="InterPro" id="IPR013087">
    <property type="entry name" value="Znf_C2H2_type"/>
</dbReference>
<dbReference type="OrthoDB" id="4748970at2759"/>
<keyword evidence="4 7" id="KW-0863">Zinc-finger</keyword>
<dbReference type="Ensembl" id="ENSCSET00000009542.1">
    <property type="protein sequence ID" value="ENSCSEP00000009430.1"/>
    <property type="gene ID" value="ENSCSEG00000006060.1"/>
</dbReference>
<feature type="region of interest" description="Disordered" evidence="8">
    <location>
        <begin position="1"/>
        <end position="53"/>
    </location>
</feature>
<dbReference type="CTD" id="560043"/>
<organism evidence="10 11">
    <name type="scientific">Cynoglossus semilaevis</name>
    <name type="common">Tongue sole</name>
    <dbReference type="NCBI Taxonomy" id="244447"/>
    <lineage>
        <taxon>Eukaryota</taxon>
        <taxon>Metazoa</taxon>
        <taxon>Chordata</taxon>
        <taxon>Craniata</taxon>
        <taxon>Vertebrata</taxon>
        <taxon>Euteleostomi</taxon>
        <taxon>Actinopterygii</taxon>
        <taxon>Neopterygii</taxon>
        <taxon>Teleostei</taxon>
        <taxon>Neoteleostei</taxon>
        <taxon>Acanthomorphata</taxon>
        <taxon>Carangaria</taxon>
        <taxon>Pleuronectiformes</taxon>
        <taxon>Pleuronectoidei</taxon>
        <taxon>Cynoglossidae</taxon>
        <taxon>Cynoglossinae</taxon>
        <taxon>Cynoglossus</taxon>
    </lineage>
</organism>
<keyword evidence="3" id="KW-0677">Repeat</keyword>
<keyword evidence="11" id="KW-1185">Reference proteome</keyword>
<dbReference type="FunFam" id="3.30.160.60:FF:000021">
    <property type="entry name" value="Basic krueppel-like factor 3"/>
    <property type="match status" value="1"/>
</dbReference>
<dbReference type="InParanoid" id="A0A3P8VAG0"/>
<keyword evidence="6" id="KW-0539">Nucleus</keyword>
<feature type="compositionally biased region" description="Polar residues" evidence="8">
    <location>
        <begin position="43"/>
        <end position="53"/>
    </location>
</feature>
<evidence type="ECO:0000256" key="5">
    <source>
        <dbReference type="ARBA" id="ARBA00022833"/>
    </source>
</evidence>
<dbReference type="GeneTree" id="ENSGT00940000156711"/>
<dbReference type="PANTHER" id="PTHR23235">
    <property type="entry name" value="KRUEPPEL-LIKE TRANSCRIPTION FACTOR"/>
    <property type="match status" value="1"/>
</dbReference>
<dbReference type="PANTHER" id="PTHR23235:SF129">
    <property type="entry name" value="KRUEPPEL-LIKE FACTOR 5-LIKE"/>
    <property type="match status" value="1"/>
</dbReference>
<dbReference type="AlphaFoldDB" id="A0A3P8VAG0"/>
<keyword evidence="5" id="KW-0862">Zinc</keyword>
<proteinExistence type="predicted"/>
<feature type="compositionally biased region" description="Polar residues" evidence="8">
    <location>
        <begin position="279"/>
        <end position="311"/>
    </location>
</feature>
<dbReference type="FunFam" id="3.30.160.60:FF:000624">
    <property type="entry name" value="zinc finger protein 697"/>
    <property type="match status" value="1"/>
</dbReference>
<dbReference type="SMART" id="SM00355">
    <property type="entry name" value="ZnF_C2H2"/>
    <property type="match status" value="3"/>
</dbReference>
<dbReference type="Proteomes" id="UP000265120">
    <property type="component" value="Chromosome 16"/>
</dbReference>
<feature type="domain" description="C2H2-type" evidence="9">
    <location>
        <begin position="415"/>
        <end position="439"/>
    </location>
</feature>
<dbReference type="CDD" id="cd21579">
    <property type="entry name" value="KLF5_N"/>
    <property type="match status" value="1"/>
</dbReference>
<feature type="region of interest" description="Disordered" evidence="8">
    <location>
        <begin position="279"/>
        <end position="316"/>
    </location>
</feature>
<feature type="domain" description="C2H2-type" evidence="9">
    <location>
        <begin position="355"/>
        <end position="384"/>
    </location>
</feature>
<dbReference type="GO" id="GO:0005634">
    <property type="term" value="C:nucleus"/>
    <property type="evidence" value="ECO:0007669"/>
    <property type="project" value="UniProtKB-SubCell"/>
</dbReference>
<sequence>MAAAVRNNHHNNRNNNPGVWAAPGQDAAPALTADTRGGETHGQVASSSRDVIQGTSGYEDYTVGKSDMDNYLSTQPQPVVNSKILCREGAPLPEPFFLEDFSSPYSVNMSLLLPDITYLHPGVCRTVRQIKPEPSHSLMPSACQSTRVEPTLSAAVDAPSGNFFIKQEVSDFQDVPLFQLLNSDLEQLVHGSPLNSVPMVPVSLPSGNVHVNTQQNPSKTTNSECFQFNQRQQQRPTYLPPSPPNSEPPSPNRNKGLLHNFTPPPSYEATIASKLTFHTQNSSDQSASVAPVQGTDQNSGVRSVQSPNVGPTQDCGLTPVQTTAGVGPLSPVLAQSAPVKSNRRTNPDLEKRRIHHCDVPGCKKVYTKSSHLKAHLRTHTGEKPYRCSWEGCEWCFARSDELTRHMRKHTGAKPFQCAVCSRCFSRSDHLALHMKRHQR</sequence>
<dbReference type="OMA" id="SLMHPTC"/>
<dbReference type="FunFam" id="3.30.160.60:FF:000018">
    <property type="entry name" value="Krueppel-like factor 15"/>
    <property type="match status" value="1"/>
</dbReference>
<evidence type="ECO:0000256" key="8">
    <source>
        <dbReference type="SAM" id="MobiDB-lite"/>
    </source>
</evidence>
<evidence type="ECO:0000256" key="7">
    <source>
        <dbReference type="PROSITE-ProRule" id="PRU00042"/>
    </source>
</evidence>